<protein>
    <submittedName>
        <fullName evidence="1">Uncharacterized protein</fullName>
    </submittedName>
</protein>
<keyword evidence="2" id="KW-1185">Reference proteome</keyword>
<organism evidence="1 2">
    <name type="scientific">Thermococcus indicus</name>
    <dbReference type="NCBI Taxonomy" id="2586643"/>
    <lineage>
        <taxon>Archaea</taxon>
        <taxon>Methanobacteriati</taxon>
        <taxon>Methanobacteriota</taxon>
        <taxon>Thermococci</taxon>
        <taxon>Thermococcales</taxon>
        <taxon>Thermococcaceae</taxon>
        <taxon>Thermococcus</taxon>
    </lineage>
</organism>
<proteinExistence type="predicted"/>
<evidence type="ECO:0000313" key="2">
    <source>
        <dbReference type="Proteomes" id="UP000306007"/>
    </source>
</evidence>
<evidence type="ECO:0000313" key="1">
    <source>
        <dbReference type="EMBL" id="QDA32042.1"/>
    </source>
</evidence>
<reference evidence="1 2" key="1">
    <citation type="submission" date="2019-06" db="EMBL/GenBank/DDBJ databases">
        <title>Thermococcus indicus sp. nov., a Fe(III)-reducing hyperthermophilic archaeon isolated from the Onnuri vent field of the Central Indian Ocean ridge.</title>
        <authorList>
            <person name="Lim J.K."/>
            <person name="Kim Y.J."/>
            <person name="Kwon K.K."/>
        </authorList>
    </citation>
    <scope>NUCLEOTIDE SEQUENCE [LARGE SCALE GENOMIC DNA]</scope>
    <source>
        <strain evidence="1 2">IOH1</strain>
    </source>
</reference>
<dbReference type="EMBL" id="CP040846">
    <property type="protein sequence ID" value="QDA32042.1"/>
    <property type="molecule type" value="Genomic_DNA"/>
</dbReference>
<dbReference type="Proteomes" id="UP000306007">
    <property type="component" value="Chromosome"/>
</dbReference>
<dbReference type="GeneID" id="40475738"/>
<sequence length="81" mass="9500">MERATLIIEKSIPPTAKAEVRELFQNIDTGRFKYIVVAWLAYWHYRNYKPPLVPLSVSLAAGLFKKRPKEFQSDEFEVYPP</sequence>
<accession>A0A4Y5SPI5</accession>
<dbReference type="RefSeq" id="WP_139681364.1">
    <property type="nucleotide sequence ID" value="NZ_CP040846.1"/>
</dbReference>
<dbReference type="AlphaFoldDB" id="A0A4Y5SPI5"/>
<name>A0A4Y5SPI5_9EURY</name>
<gene>
    <name evidence="1" type="ORF">FH039_11100</name>
</gene>
<dbReference type="OrthoDB" id="90080at2157"/>
<dbReference type="KEGG" id="tic:FH039_11100"/>